<gene>
    <name evidence="2" type="ORF">GTQ48_03260</name>
</gene>
<comment type="caution">
    <text evidence="2">The sequence shown here is derived from an EMBL/GenBank/DDBJ whole genome shotgun (WGS) entry which is preliminary data.</text>
</comment>
<protein>
    <submittedName>
        <fullName evidence="2">Uncharacterized protein</fullName>
    </submittedName>
</protein>
<feature type="region of interest" description="Disordered" evidence="1">
    <location>
        <begin position="160"/>
        <end position="191"/>
    </location>
</feature>
<evidence type="ECO:0000313" key="2">
    <source>
        <dbReference type="EMBL" id="NDW14549.1"/>
    </source>
</evidence>
<dbReference type="AlphaFoldDB" id="A0A6N9TG75"/>
<keyword evidence="3" id="KW-1185">Reference proteome</keyword>
<organism evidence="2 3">
    <name type="scientific">Alteromonas genovensis</name>
    <dbReference type="NCBI Taxonomy" id="471225"/>
    <lineage>
        <taxon>Bacteria</taxon>
        <taxon>Pseudomonadati</taxon>
        <taxon>Pseudomonadota</taxon>
        <taxon>Gammaproteobacteria</taxon>
        <taxon>Alteromonadales</taxon>
        <taxon>Alteromonadaceae</taxon>
        <taxon>Alteromonas/Salinimonas group</taxon>
        <taxon>Alteromonas</taxon>
    </lineage>
</organism>
<sequence length="250" mass="27976">MSTNSHPPKTQSGFFNDLGELGGNHAQFSEVCTALYERELLFIAHSGISNASILKRRIGGLPHHIRSVARYFVTNPTPLSTDTYNGSWYAKQPKSAPRLPQNADATAQWFRKHADYGLIVPVLVKTIEGIHLELDAIDKTMLVDDVVHLNKHGWFTVDGVNRGNSQEANRRNKQASHSIESSDEESRESGLENYGAFNSKTLLKPTKTIMASACSGHAWNFKSRVSPRALSIREMRLSTQINWKNFTLLK</sequence>
<evidence type="ECO:0000313" key="3">
    <source>
        <dbReference type="Proteomes" id="UP000471381"/>
    </source>
</evidence>
<proteinExistence type="predicted"/>
<dbReference type="EMBL" id="JAAAWO010000002">
    <property type="protein sequence ID" value="NDW14549.1"/>
    <property type="molecule type" value="Genomic_DNA"/>
</dbReference>
<reference evidence="2 3" key="1">
    <citation type="submission" date="2020-01" db="EMBL/GenBank/DDBJ databases">
        <title>Genomes of bacteria type strains.</title>
        <authorList>
            <person name="Chen J."/>
            <person name="Zhu S."/>
            <person name="Yang J."/>
        </authorList>
    </citation>
    <scope>NUCLEOTIDE SEQUENCE [LARGE SCALE GENOMIC DNA]</scope>
    <source>
        <strain evidence="2 3">LMG 24078</strain>
    </source>
</reference>
<dbReference type="RefSeq" id="WP_163105152.1">
    <property type="nucleotide sequence ID" value="NZ_JAAAWO010000002.1"/>
</dbReference>
<dbReference type="Proteomes" id="UP000471381">
    <property type="component" value="Unassembled WGS sequence"/>
</dbReference>
<evidence type="ECO:0000256" key="1">
    <source>
        <dbReference type="SAM" id="MobiDB-lite"/>
    </source>
</evidence>
<accession>A0A6N9TG75</accession>
<name>A0A6N9TG75_9ALTE</name>